<dbReference type="PANTHER" id="PTHR16047">
    <property type="entry name" value="RFWD3 PROTEIN"/>
    <property type="match status" value="1"/>
</dbReference>
<dbReference type="Gene3D" id="2.130.10.10">
    <property type="entry name" value="YVTN repeat-like/Quinoprotein amine dehydrogenase"/>
    <property type="match status" value="1"/>
</dbReference>
<keyword evidence="8" id="KW-0808">Transferase</keyword>
<evidence type="ECO:0000256" key="12">
    <source>
        <dbReference type="ARBA" id="ARBA00022786"/>
    </source>
</evidence>
<comment type="pathway">
    <text evidence="4">Protein modification; protein ubiquitination.</text>
</comment>
<dbReference type="GO" id="GO:0008270">
    <property type="term" value="F:zinc ion binding"/>
    <property type="evidence" value="ECO:0007669"/>
    <property type="project" value="UniProtKB-KW"/>
</dbReference>
<keyword evidence="14" id="KW-0234">DNA repair</keyword>
<keyword evidence="10" id="KW-0227">DNA damage</keyword>
<dbReference type="AlphaFoldDB" id="A0A210QP82"/>
<dbReference type="InterPro" id="IPR001680">
    <property type="entry name" value="WD40_rpt"/>
</dbReference>
<dbReference type="PROSITE" id="PS50089">
    <property type="entry name" value="ZF_RING_2"/>
    <property type="match status" value="1"/>
</dbReference>
<dbReference type="GO" id="GO:0005737">
    <property type="term" value="C:cytoplasm"/>
    <property type="evidence" value="ECO:0007669"/>
    <property type="project" value="UniProtKB-SubCell"/>
</dbReference>
<keyword evidence="7" id="KW-0853">WD repeat</keyword>
<dbReference type="SMART" id="SM00320">
    <property type="entry name" value="WD40"/>
    <property type="match status" value="2"/>
</dbReference>
<dbReference type="Pfam" id="PF23419">
    <property type="entry name" value="WD40_RFWD3"/>
    <property type="match status" value="1"/>
</dbReference>
<feature type="compositionally biased region" description="Polar residues" evidence="18">
    <location>
        <begin position="169"/>
        <end position="190"/>
    </location>
</feature>
<dbReference type="SMART" id="SM00184">
    <property type="entry name" value="RING"/>
    <property type="match status" value="1"/>
</dbReference>
<dbReference type="SUPFAM" id="SSF50978">
    <property type="entry name" value="WD40 repeat-like"/>
    <property type="match status" value="1"/>
</dbReference>
<evidence type="ECO:0000313" key="21">
    <source>
        <dbReference type="Proteomes" id="UP000242188"/>
    </source>
</evidence>
<keyword evidence="13" id="KW-0862">Zinc</keyword>
<organism evidence="20 21">
    <name type="scientific">Mizuhopecten yessoensis</name>
    <name type="common">Japanese scallop</name>
    <name type="synonym">Patinopecten yessoensis</name>
    <dbReference type="NCBI Taxonomy" id="6573"/>
    <lineage>
        <taxon>Eukaryota</taxon>
        <taxon>Metazoa</taxon>
        <taxon>Spiralia</taxon>
        <taxon>Lophotrochozoa</taxon>
        <taxon>Mollusca</taxon>
        <taxon>Bivalvia</taxon>
        <taxon>Autobranchia</taxon>
        <taxon>Pteriomorphia</taxon>
        <taxon>Pectinida</taxon>
        <taxon>Pectinoidea</taxon>
        <taxon>Pectinidae</taxon>
        <taxon>Mizuhopecten</taxon>
    </lineage>
</organism>
<dbReference type="EMBL" id="NEDP02002573">
    <property type="protein sequence ID" value="OWF50554.1"/>
    <property type="molecule type" value="Genomic_DNA"/>
</dbReference>
<keyword evidence="17" id="KW-0175">Coiled coil</keyword>
<dbReference type="EC" id="2.3.2.27" evidence="5"/>
<reference evidence="20 21" key="1">
    <citation type="journal article" date="2017" name="Nat. Ecol. Evol.">
        <title>Scallop genome provides insights into evolution of bilaterian karyotype and development.</title>
        <authorList>
            <person name="Wang S."/>
            <person name="Zhang J."/>
            <person name="Jiao W."/>
            <person name="Li J."/>
            <person name="Xun X."/>
            <person name="Sun Y."/>
            <person name="Guo X."/>
            <person name="Huan P."/>
            <person name="Dong B."/>
            <person name="Zhang L."/>
            <person name="Hu X."/>
            <person name="Sun X."/>
            <person name="Wang J."/>
            <person name="Zhao C."/>
            <person name="Wang Y."/>
            <person name="Wang D."/>
            <person name="Huang X."/>
            <person name="Wang R."/>
            <person name="Lv J."/>
            <person name="Li Y."/>
            <person name="Zhang Z."/>
            <person name="Liu B."/>
            <person name="Lu W."/>
            <person name="Hui Y."/>
            <person name="Liang J."/>
            <person name="Zhou Z."/>
            <person name="Hou R."/>
            <person name="Li X."/>
            <person name="Liu Y."/>
            <person name="Li H."/>
            <person name="Ning X."/>
            <person name="Lin Y."/>
            <person name="Zhao L."/>
            <person name="Xing Q."/>
            <person name="Dou J."/>
            <person name="Li Y."/>
            <person name="Mao J."/>
            <person name="Guo H."/>
            <person name="Dou H."/>
            <person name="Li T."/>
            <person name="Mu C."/>
            <person name="Jiang W."/>
            <person name="Fu Q."/>
            <person name="Fu X."/>
            <person name="Miao Y."/>
            <person name="Liu J."/>
            <person name="Yu Q."/>
            <person name="Li R."/>
            <person name="Liao H."/>
            <person name="Li X."/>
            <person name="Kong Y."/>
            <person name="Jiang Z."/>
            <person name="Chourrout D."/>
            <person name="Li R."/>
            <person name="Bao Z."/>
        </authorList>
    </citation>
    <scope>NUCLEOTIDE SEQUENCE [LARGE SCALE GENOMIC DNA]</scope>
    <source>
        <strain evidence="20 21">PY_sf001</strain>
    </source>
</reference>
<comment type="caution">
    <text evidence="20">The sequence shown here is derived from an EMBL/GenBank/DDBJ whole genome shotgun (WGS) entry which is preliminary data.</text>
</comment>
<protein>
    <recommendedName>
        <fullName evidence="5">RING-type E3 ubiquitin transferase</fullName>
        <ecNumber evidence="5">2.3.2.27</ecNumber>
    </recommendedName>
</protein>
<feature type="compositionally biased region" description="Polar residues" evidence="18">
    <location>
        <begin position="25"/>
        <end position="43"/>
    </location>
</feature>
<dbReference type="GO" id="GO:0061630">
    <property type="term" value="F:ubiquitin protein ligase activity"/>
    <property type="evidence" value="ECO:0007669"/>
    <property type="project" value="UniProtKB-EC"/>
</dbReference>
<evidence type="ECO:0000256" key="10">
    <source>
        <dbReference type="ARBA" id="ARBA00022763"/>
    </source>
</evidence>
<evidence type="ECO:0000313" key="20">
    <source>
        <dbReference type="EMBL" id="OWF50554.1"/>
    </source>
</evidence>
<evidence type="ECO:0000256" key="13">
    <source>
        <dbReference type="ARBA" id="ARBA00022833"/>
    </source>
</evidence>
<feature type="compositionally biased region" description="Polar residues" evidence="18">
    <location>
        <begin position="147"/>
        <end position="157"/>
    </location>
</feature>
<evidence type="ECO:0000256" key="8">
    <source>
        <dbReference type="ARBA" id="ARBA00022679"/>
    </source>
</evidence>
<dbReference type="SUPFAM" id="SSF57850">
    <property type="entry name" value="RING/U-box"/>
    <property type="match status" value="1"/>
</dbReference>
<evidence type="ECO:0000256" key="6">
    <source>
        <dbReference type="ARBA" id="ARBA00022490"/>
    </source>
</evidence>
<dbReference type="GO" id="GO:0036297">
    <property type="term" value="P:interstrand cross-link repair"/>
    <property type="evidence" value="ECO:0007669"/>
    <property type="project" value="InterPro"/>
</dbReference>
<feature type="region of interest" description="Disordered" evidence="18">
    <location>
        <begin position="1"/>
        <end position="43"/>
    </location>
</feature>
<feature type="domain" description="RING-type" evidence="19">
    <location>
        <begin position="230"/>
        <end position="274"/>
    </location>
</feature>
<evidence type="ECO:0000256" key="14">
    <source>
        <dbReference type="ARBA" id="ARBA00023204"/>
    </source>
</evidence>
<evidence type="ECO:0000256" key="2">
    <source>
        <dbReference type="ARBA" id="ARBA00004322"/>
    </source>
</evidence>
<dbReference type="STRING" id="6573.A0A210QP82"/>
<feature type="coiled-coil region" evidence="17">
    <location>
        <begin position="298"/>
        <end position="353"/>
    </location>
</feature>
<dbReference type="Pfam" id="PF13639">
    <property type="entry name" value="zf-RING_2"/>
    <property type="match status" value="1"/>
</dbReference>
<feature type="compositionally biased region" description="Acidic residues" evidence="18">
    <location>
        <begin position="113"/>
        <end position="134"/>
    </location>
</feature>
<evidence type="ECO:0000259" key="19">
    <source>
        <dbReference type="PROSITE" id="PS50089"/>
    </source>
</evidence>
<comment type="catalytic activity">
    <reaction evidence="1">
        <text>S-ubiquitinyl-[E2 ubiquitin-conjugating enzyme]-L-cysteine + [acceptor protein]-L-lysine = [E2 ubiquitin-conjugating enzyme]-L-cysteine + N(6)-ubiquitinyl-[acceptor protein]-L-lysine.</text>
        <dbReference type="EC" id="2.3.2.27"/>
    </reaction>
</comment>
<accession>A0A210QP82</accession>
<keyword evidence="21" id="KW-1185">Reference proteome</keyword>
<evidence type="ECO:0000256" key="9">
    <source>
        <dbReference type="ARBA" id="ARBA00022737"/>
    </source>
</evidence>
<evidence type="ECO:0000256" key="18">
    <source>
        <dbReference type="SAM" id="MobiDB-lite"/>
    </source>
</evidence>
<name>A0A210QP82_MIZYE</name>
<keyword evidence="11 16" id="KW-0479">Metal-binding</keyword>
<keyword evidence="11 16" id="KW-0863">Zinc-finger</keyword>
<keyword evidence="9" id="KW-0677">Repeat</keyword>
<keyword evidence="15" id="KW-0539">Nucleus</keyword>
<comment type="subcellular location">
    <subcellularLocation>
        <location evidence="3">Cytoplasm</location>
    </subcellularLocation>
    <subcellularLocation>
        <location evidence="2">Nucleus</location>
        <location evidence="2">PML body</location>
    </subcellularLocation>
</comment>
<evidence type="ECO:0000256" key="15">
    <source>
        <dbReference type="ARBA" id="ARBA00023242"/>
    </source>
</evidence>
<evidence type="ECO:0000256" key="17">
    <source>
        <dbReference type="SAM" id="Coils"/>
    </source>
</evidence>
<evidence type="ECO:0000256" key="16">
    <source>
        <dbReference type="PROSITE-ProRule" id="PRU00175"/>
    </source>
</evidence>
<dbReference type="InterPro" id="IPR037381">
    <property type="entry name" value="RFWD3"/>
</dbReference>
<evidence type="ECO:0000256" key="3">
    <source>
        <dbReference type="ARBA" id="ARBA00004496"/>
    </source>
</evidence>
<dbReference type="GO" id="GO:0016605">
    <property type="term" value="C:PML body"/>
    <property type="evidence" value="ECO:0007669"/>
    <property type="project" value="UniProtKB-SubCell"/>
</dbReference>
<proteinExistence type="predicted"/>
<dbReference type="CDD" id="cd16450">
    <property type="entry name" value="mRING-C3HGC3_RFWD3"/>
    <property type="match status" value="1"/>
</dbReference>
<evidence type="ECO:0000256" key="5">
    <source>
        <dbReference type="ARBA" id="ARBA00012483"/>
    </source>
</evidence>
<gene>
    <name evidence="20" type="ORF">KP79_PYT18269</name>
</gene>
<feature type="region of interest" description="Disordered" evidence="18">
    <location>
        <begin position="105"/>
        <end position="221"/>
    </location>
</feature>
<keyword evidence="6" id="KW-0963">Cytoplasm</keyword>
<sequence>MSDDSDDELIVLPPSPGASQPSSSTAQAFLTEPSSQRTSSNLTFGRSLHNFFRHREGSSGSRSEPPLPSLIIPEANILVPHASGNNENVAIIQPLIDQDVVDIDDSSRGSDVVDVESGSDENSDVVEIEGETASENEPGSPADQEDNTQQAGPSSGAATPGLAPHDPQNVASNTPIPGTSAVRTLSTSHDSPADFRSPKRRRVESSETETTSGVGLATCTDDDDDDGNTCPICFEEWTTSGSHRLASLRCGHLFGQSCIDKWLRGQGGKCPQCNAKAKRQDIRLLYAKTIKAMDTSERDRALQDLEKEKEARRRCEMEAAQTRLQFQLSVEECNRLKAELERVKQTVQSLRSQSSSSSLPLTQISPTKQIQARLNGQFILEKTIKIWEAGNCRVMDYSSSLATLVVSQPSASPLFPGFGIKKVSMMDFKTCQYLTLHTKAIRDVCFHPLVDDGMLLSASMDKTVKMTSVISNAVVQSYETPQPVWSCVWNTDDRNYFFSGQSNGTVLEFDIRNTAQHLRELNTEGHRSPVVSLEYIPRDPQAIFRPGGILVGQLAQVSFYEHRADDQYRLHMLPLDGTLSSLCFEPTTRNLLASFKPNSKYPTTRHQMCEMSSATLNMEADLVCTCNVIQTFHGGRTQAMLSNSLLLPHPGDNSRLLVCAGEEASSAMHVWDCGTSQMSQRIHTGGVVVDICAVRSNQNDYVAALTEKQVKIHRWS</sequence>
<keyword evidence="12" id="KW-0833">Ubl conjugation pathway</keyword>
<evidence type="ECO:0000256" key="1">
    <source>
        <dbReference type="ARBA" id="ARBA00000900"/>
    </source>
</evidence>
<evidence type="ECO:0000256" key="4">
    <source>
        <dbReference type="ARBA" id="ARBA00004906"/>
    </source>
</evidence>
<dbReference type="Proteomes" id="UP000242188">
    <property type="component" value="Unassembled WGS sequence"/>
</dbReference>
<dbReference type="InterPro" id="IPR015943">
    <property type="entry name" value="WD40/YVTN_repeat-like_dom_sf"/>
</dbReference>
<dbReference type="InterPro" id="IPR001841">
    <property type="entry name" value="Znf_RING"/>
</dbReference>
<dbReference type="InterPro" id="IPR056527">
    <property type="entry name" value="WD40_RFWD3"/>
</dbReference>
<evidence type="ECO:0000256" key="7">
    <source>
        <dbReference type="ARBA" id="ARBA00022574"/>
    </source>
</evidence>
<dbReference type="InterPro" id="IPR013083">
    <property type="entry name" value="Znf_RING/FYVE/PHD"/>
</dbReference>
<dbReference type="OrthoDB" id="5600418at2759"/>
<dbReference type="GO" id="GO:0016567">
    <property type="term" value="P:protein ubiquitination"/>
    <property type="evidence" value="ECO:0007669"/>
    <property type="project" value="InterPro"/>
</dbReference>
<dbReference type="PANTHER" id="PTHR16047:SF7">
    <property type="entry name" value="E3 UBIQUITIN-PROTEIN LIGASE RFWD3"/>
    <property type="match status" value="1"/>
</dbReference>
<dbReference type="InterPro" id="IPR036322">
    <property type="entry name" value="WD40_repeat_dom_sf"/>
</dbReference>
<evidence type="ECO:0000256" key="11">
    <source>
        <dbReference type="ARBA" id="ARBA00022771"/>
    </source>
</evidence>
<dbReference type="Gene3D" id="3.30.40.10">
    <property type="entry name" value="Zinc/RING finger domain, C3HC4 (zinc finger)"/>
    <property type="match status" value="1"/>
</dbReference>